<feature type="transmembrane region" description="Helical" evidence="8">
    <location>
        <begin position="50"/>
        <end position="72"/>
    </location>
</feature>
<sequence>MRRRSHAGAESARSGDGSARSGDGDVPDRGGTARDGQGDARQERRVVRQVGFAQAALGFTINSLGACLVLLARDLGAHPGELAWLSSSFGAGLLVVGAAGPLVLRPGPRPALFSAALVAAAGAALLAVAPVAAAAAAGALLLGLGAAGLVLVTPALLHGPDAAARLARANAAASVSALLGPPAIGALDAAGANGRLALLLAVPPLLFLAADSRARTAAAPGVRDRRPPAGPRSPRPDAGTAGRARDSSPAQWSGGGSGPSVGRRAAVAWAAIVVAVSMEFCFTIWATTRLQDTGLTAAAAAATATAFLVGMAAGRLAAPRLIEREVPVVPLGCGLAAAGTLLVALTDAPVPVAAGLLAAGLGIAPLYPVTLARLVQVPGLTTARSAAYGALASGTAILAAPAALAALGTALGLRTAFLVAVPPLAVVLAGASWPRTRRR</sequence>
<dbReference type="EMBL" id="BDCX01000001">
    <property type="protein sequence ID" value="GAT64391.1"/>
    <property type="molecule type" value="Genomic_DNA"/>
</dbReference>
<feature type="transmembrane region" description="Helical" evidence="8">
    <location>
        <begin position="111"/>
        <end position="129"/>
    </location>
</feature>
<dbReference type="Gene3D" id="1.20.1250.20">
    <property type="entry name" value="MFS general substrate transporter like domains"/>
    <property type="match status" value="2"/>
</dbReference>
<dbReference type="PANTHER" id="PTHR23514:SF3">
    <property type="entry name" value="BYPASS OF STOP CODON PROTEIN 6"/>
    <property type="match status" value="1"/>
</dbReference>
<evidence type="ECO:0000256" key="7">
    <source>
        <dbReference type="SAM" id="MobiDB-lite"/>
    </source>
</evidence>
<evidence type="ECO:0000256" key="3">
    <source>
        <dbReference type="ARBA" id="ARBA00022448"/>
    </source>
</evidence>
<evidence type="ECO:0000256" key="2">
    <source>
        <dbReference type="ARBA" id="ARBA00008335"/>
    </source>
</evidence>
<evidence type="ECO:0000313" key="10">
    <source>
        <dbReference type="Proteomes" id="UP000077701"/>
    </source>
</evidence>
<dbReference type="GO" id="GO:0016020">
    <property type="term" value="C:membrane"/>
    <property type="evidence" value="ECO:0007669"/>
    <property type="project" value="TreeGrafter"/>
</dbReference>
<feature type="transmembrane region" description="Helical" evidence="8">
    <location>
        <begin position="352"/>
        <end position="375"/>
    </location>
</feature>
<feature type="compositionally biased region" description="Basic and acidic residues" evidence="7">
    <location>
        <begin position="22"/>
        <end position="42"/>
    </location>
</feature>
<feature type="transmembrane region" description="Helical" evidence="8">
    <location>
        <begin position="294"/>
        <end position="314"/>
    </location>
</feature>
<dbReference type="Proteomes" id="UP000077701">
    <property type="component" value="Unassembled WGS sequence"/>
</dbReference>
<protein>
    <submittedName>
        <fullName evidence="9">MFS transporter</fullName>
    </submittedName>
</protein>
<proteinExistence type="inferred from homology"/>
<feature type="transmembrane region" description="Helical" evidence="8">
    <location>
        <begin position="84"/>
        <end position="104"/>
    </location>
</feature>
<comment type="caution">
    <text evidence="9">The sequence shown here is derived from an EMBL/GenBank/DDBJ whole genome shotgun (WGS) entry which is preliminary data.</text>
</comment>
<dbReference type="SUPFAM" id="SSF103473">
    <property type="entry name" value="MFS general substrate transporter"/>
    <property type="match status" value="1"/>
</dbReference>
<reference evidence="10" key="2">
    <citation type="submission" date="2016-04" db="EMBL/GenBank/DDBJ databases">
        <title>Planomonospora sphaerica JCM9374 whole genome shotgun sequence.</title>
        <authorList>
            <person name="Suzuki T."/>
            <person name="Dohra H."/>
            <person name="Kodani S."/>
        </authorList>
    </citation>
    <scope>NUCLEOTIDE SEQUENCE [LARGE SCALE GENOMIC DNA]</scope>
    <source>
        <strain evidence="10">JCM 9374</strain>
    </source>
</reference>
<evidence type="ECO:0000256" key="1">
    <source>
        <dbReference type="ARBA" id="ARBA00004127"/>
    </source>
</evidence>
<feature type="transmembrane region" description="Helical" evidence="8">
    <location>
        <begin position="387"/>
        <end position="407"/>
    </location>
</feature>
<dbReference type="AlphaFoldDB" id="A0A171AX00"/>
<feature type="compositionally biased region" description="Low complexity" evidence="7">
    <location>
        <begin position="8"/>
        <end position="21"/>
    </location>
</feature>
<keyword evidence="10" id="KW-1185">Reference proteome</keyword>
<evidence type="ECO:0000256" key="6">
    <source>
        <dbReference type="ARBA" id="ARBA00023136"/>
    </source>
</evidence>
<feature type="region of interest" description="Disordered" evidence="7">
    <location>
        <begin position="218"/>
        <end position="259"/>
    </location>
</feature>
<dbReference type="InterPro" id="IPR051788">
    <property type="entry name" value="MFS_Transporter"/>
</dbReference>
<evidence type="ECO:0000256" key="4">
    <source>
        <dbReference type="ARBA" id="ARBA00022692"/>
    </source>
</evidence>
<accession>A0A171AX00</accession>
<name>A0A171AX00_9ACTN</name>
<evidence type="ECO:0000256" key="8">
    <source>
        <dbReference type="SAM" id="Phobius"/>
    </source>
</evidence>
<keyword evidence="4 8" id="KW-0812">Transmembrane</keyword>
<feature type="transmembrane region" description="Helical" evidence="8">
    <location>
        <begin position="135"/>
        <end position="157"/>
    </location>
</feature>
<comment type="subcellular location">
    <subcellularLocation>
        <location evidence="1">Endomembrane system</location>
        <topology evidence="1">Multi-pass membrane protein</topology>
    </subcellularLocation>
</comment>
<keyword evidence="3" id="KW-0813">Transport</keyword>
<dbReference type="PANTHER" id="PTHR23514">
    <property type="entry name" value="BYPASS OF STOP CODON PROTEIN 6"/>
    <property type="match status" value="1"/>
</dbReference>
<keyword evidence="6 8" id="KW-0472">Membrane</keyword>
<reference evidence="9 10" key="1">
    <citation type="journal article" date="2016" name="Genome Announc.">
        <title>Draft Genome Sequence of Planomonospora sphaerica JCM9374, a Rare Actinomycete.</title>
        <authorList>
            <person name="Dohra H."/>
            <person name="Suzuki T."/>
            <person name="Inoue Y."/>
            <person name="Kodani S."/>
        </authorList>
    </citation>
    <scope>NUCLEOTIDE SEQUENCE [LARGE SCALE GENOMIC DNA]</scope>
    <source>
        <strain evidence="9 10">JCM 9374</strain>
    </source>
</reference>
<dbReference type="GO" id="GO:0012505">
    <property type="term" value="C:endomembrane system"/>
    <property type="evidence" value="ECO:0007669"/>
    <property type="project" value="UniProtKB-SubCell"/>
</dbReference>
<feature type="transmembrane region" description="Helical" evidence="8">
    <location>
        <begin position="413"/>
        <end position="433"/>
    </location>
</feature>
<feature type="transmembrane region" description="Helical" evidence="8">
    <location>
        <begin position="266"/>
        <end position="288"/>
    </location>
</feature>
<evidence type="ECO:0000256" key="5">
    <source>
        <dbReference type="ARBA" id="ARBA00022989"/>
    </source>
</evidence>
<gene>
    <name evidence="9" type="ORF">PS9374_00021</name>
</gene>
<dbReference type="STRING" id="161355.PS9374_00021"/>
<organism evidence="9 10">
    <name type="scientific">Planomonospora sphaerica</name>
    <dbReference type="NCBI Taxonomy" id="161355"/>
    <lineage>
        <taxon>Bacteria</taxon>
        <taxon>Bacillati</taxon>
        <taxon>Actinomycetota</taxon>
        <taxon>Actinomycetes</taxon>
        <taxon>Streptosporangiales</taxon>
        <taxon>Streptosporangiaceae</taxon>
        <taxon>Planomonospora</taxon>
    </lineage>
</organism>
<feature type="region of interest" description="Disordered" evidence="7">
    <location>
        <begin position="1"/>
        <end position="42"/>
    </location>
</feature>
<evidence type="ECO:0000313" key="9">
    <source>
        <dbReference type="EMBL" id="GAT64391.1"/>
    </source>
</evidence>
<comment type="similarity">
    <text evidence="2">Belongs to the major facilitator superfamily.</text>
</comment>
<feature type="transmembrane region" description="Helical" evidence="8">
    <location>
        <begin position="326"/>
        <end position="346"/>
    </location>
</feature>
<dbReference type="InterPro" id="IPR036259">
    <property type="entry name" value="MFS_trans_sf"/>
</dbReference>
<keyword evidence="5 8" id="KW-1133">Transmembrane helix</keyword>